<evidence type="ECO:0000256" key="4">
    <source>
        <dbReference type="PROSITE-ProRule" id="PRU00433"/>
    </source>
</evidence>
<dbReference type="GO" id="GO:0009055">
    <property type="term" value="F:electron transfer activity"/>
    <property type="evidence" value="ECO:0007669"/>
    <property type="project" value="InterPro"/>
</dbReference>
<dbReference type="GO" id="GO:0046872">
    <property type="term" value="F:metal ion binding"/>
    <property type="evidence" value="ECO:0007669"/>
    <property type="project" value="UniProtKB-KW"/>
</dbReference>
<reference evidence="7" key="1">
    <citation type="submission" date="2021-01" db="EMBL/GenBank/DDBJ databases">
        <title>Modified the classification status of verrucomicrobia.</title>
        <authorList>
            <person name="Feng X."/>
        </authorList>
    </citation>
    <scope>NUCLEOTIDE SEQUENCE</scope>
    <source>
        <strain evidence="7">5K15</strain>
    </source>
</reference>
<keyword evidence="8" id="KW-1185">Reference proteome</keyword>
<dbReference type="Gene3D" id="2.120.10.30">
    <property type="entry name" value="TolB, C-terminal domain"/>
    <property type="match status" value="1"/>
</dbReference>
<name>A0AAE2V9F4_9BACT</name>
<evidence type="ECO:0000256" key="5">
    <source>
        <dbReference type="SAM" id="SignalP"/>
    </source>
</evidence>
<evidence type="ECO:0000256" key="1">
    <source>
        <dbReference type="ARBA" id="ARBA00022617"/>
    </source>
</evidence>
<feature type="chain" id="PRO_5042012346" description="Cytochrome c domain-containing protein" evidence="5">
    <location>
        <begin position="19"/>
        <end position="732"/>
    </location>
</feature>
<dbReference type="AlphaFoldDB" id="A0AAE2V9F4"/>
<feature type="domain" description="Cytochrome c" evidence="6">
    <location>
        <begin position="590"/>
        <end position="732"/>
    </location>
</feature>
<dbReference type="Gene3D" id="2.60.120.260">
    <property type="entry name" value="Galactose-binding domain-like"/>
    <property type="match status" value="1"/>
</dbReference>
<keyword evidence="2 4" id="KW-0479">Metal-binding</keyword>
<comment type="caution">
    <text evidence="7">The sequence shown here is derived from an EMBL/GenBank/DDBJ whole genome shotgun (WGS) entry which is preliminary data.</text>
</comment>
<dbReference type="InterPro" id="IPR036909">
    <property type="entry name" value="Cyt_c-like_dom_sf"/>
</dbReference>
<evidence type="ECO:0000313" key="8">
    <source>
        <dbReference type="Proteomes" id="UP000634206"/>
    </source>
</evidence>
<dbReference type="RefSeq" id="WP_309489626.1">
    <property type="nucleotide sequence ID" value="NZ_JAENIG010000005.1"/>
</dbReference>
<dbReference type="Pfam" id="PF23500">
    <property type="entry name" value="DUF7133"/>
    <property type="match status" value="1"/>
</dbReference>
<gene>
    <name evidence="7" type="ORF">JIN83_08580</name>
</gene>
<dbReference type="EMBL" id="JAENIG010000005">
    <property type="protein sequence ID" value="MBK1855013.1"/>
    <property type="molecule type" value="Genomic_DNA"/>
</dbReference>
<dbReference type="InterPro" id="IPR009056">
    <property type="entry name" value="Cyt_c-like_dom"/>
</dbReference>
<protein>
    <recommendedName>
        <fullName evidence="6">Cytochrome c domain-containing protein</fullName>
    </recommendedName>
</protein>
<dbReference type="Proteomes" id="UP000634206">
    <property type="component" value="Unassembled WGS sequence"/>
</dbReference>
<dbReference type="SUPFAM" id="SSF50952">
    <property type="entry name" value="Soluble quinoprotein glucose dehydrogenase"/>
    <property type="match status" value="1"/>
</dbReference>
<dbReference type="Gene3D" id="1.10.760.10">
    <property type="entry name" value="Cytochrome c-like domain"/>
    <property type="match status" value="1"/>
</dbReference>
<proteinExistence type="predicted"/>
<dbReference type="PROSITE" id="PS51007">
    <property type="entry name" value="CYTC"/>
    <property type="match status" value="1"/>
</dbReference>
<keyword evidence="5" id="KW-0732">Signal</keyword>
<keyword evidence="1 4" id="KW-0349">Heme</keyword>
<keyword evidence="3 4" id="KW-0408">Iron</keyword>
<evidence type="ECO:0000259" key="6">
    <source>
        <dbReference type="PROSITE" id="PS51007"/>
    </source>
</evidence>
<dbReference type="GO" id="GO:0020037">
    <property type="term" value="F:heme binding"/>
    <property type="evidence" value="ECO:0007669"/>
    <property type="project" value="InterPro"/>
</dbReference>
<dbReference type="InterPro" id="IPR055557">
    <property type="entry name" value="DUF7133"/>
</dbReference>
<organism evidence="7 8">
    <name type="scientific">Oceaniferula flava</name>
    <dbReference type="NCBI Taxonomy" id="2800421"/>
    <lineage>
        <taxon>Bacteria</taxon>
        <taxon>Pseudomonadati</taxon>
        <taxon>Verrucomicrobiota</taxon>
        <taxon>Verrucomicrobiia</taxon>
        <taxon>Verrucomicrobiales</taxon>
        <taxon>Verrucomicrobiaceae</taxon>
        <taxon>Oceaniferula</taxon>
    </lineage>
</organism>
<evidence type="ECO:0000313" key="7">
    <source>
        <dbReference type="EMBL" id="MBK1855013.1"/>
    </source>
</evidence>
<evidence type="ECO:0000256" key="3">
    <source>
        <dbReference type="ARBA" id="ARBA00023004"/>
    </source>
</evidence>
<dbReference type="InterPro" id="IPR011041">
    <property type="entry name" value="Quinoprot_gluc/sorb_DH_b-prop"/>
</dbReference>
<evidence type="ECO:0000256" key="2">
    <source>
        <dbReference type="ARBA" id="ARBA00022723"/>
    </source>
</evidence>
<dbReference type="SUPFAM" id="SSF46626">
    <property type="entry name" value="Cytochrome c"/>
    <property type="match status" value="1"/>
</dbReference>
<dbReference type="PANTHER" id="PTHR33546:SF1">
    <property type="entry name" value="LARGE, MULTIFUNCTIONAL SECRETED PROTEIN"/>
    <property type="match status" value="1"/>
</dbReference>
<feature type="signal peptide" evidence="5">
    <location>
        <begin position="1"/>
        <end position="18"/>
    </location>
</feature>
<dbReference type="Pfam" id="PF00034">
    <property type="entry name" value="Cytochrom_C"/>
    <property type="match status" value="1"/>
</dbReference>
<dbReference type="PANTHER" id="PTHR33546">
    <property type="entry name" value="LARGE, MULTIFUNCTIONAL SECRETED PROTEIN-RELATED"/>
    <property type="match status" value="1"/>
</dbReference>
<sequence>MKFLTTLFFAGSLLAAHAGSVHLAPSAATIKGPSGNGNLTADGQFFRFWHSIESVPSWTIVVTEAVTVYPVLDYAHARAAGSELVLECNGQKLQGVTKQTKDWKTFEPLHFKKLELTPGTHTVTLRATKAADEAVLDSTGLNLVSDRLPITVVEQGHPFSGAPGFQRKLDAPHPAMKVTDISIPGLEIKAGGIGFLSDGTMVVCSWTSQGAVYFIQGYGGDPKKMRIKEFASGLAEPLGISIVDDRIFVCQKQELTELIDSDQDGVCDTFRCVSNAWQVSDNFHQFTFGPIYHQGKFYLNLAVAINPGGATTVPQVKDRGTCIAVDPDTGEYEIIAAGLRTPNGIGITSKGEILVSDNQGDYLPANKMLHIRPGKFFNNKYTPEHPWASRPVSQPVVWQPQNEIGNSPTEPIEVPSGPYRGQILHGDIHHGGLKRVFMEEINGQLQGALFRHAQKLRGGINRLEWGPDGHLYAGIAGHVGNWGNAKRNGLLRIEYAEPVPFEMLAVRAKSDGLEIEFTEPLAEGQGWDPGYYLIDSWTYAPNEKYGGPKIDQHKLTPEAISVSADRKRVFLKMPTMKTGYVTHIVLNRSLTSASGRSLFAGECWYNLNEKPKELAGEIRPLPADAVVLGEVSETQLSRVDVLHKTFCASCHTTNGNKLVGPSFKGMFGKKQKVRRGSEVIEMTVDEDYIRRAILNPGAEYPDGFQPIMPQTLSESFSKEDTEKLVQWIKSLQ</sequence>
<accession>A0AAE2V9F4</accession>
<dbReference type="InterPro" id="IPR011042">
    <property type="entry name" value="6-blade_b-propeller_TolB-like"/>
</dbReference>